<evidence type="ECO:0000313" key="2">
    <source>
        <dbReference type="EMBL" id="MFC7236008.1"/>
    </source>
</evidence>
<feature type="transmembrane region" description="Helical" evidence="1">
    <location>
        <begin position="21"/>
        <end position="38"/>
    </location>
</feature>
<proteinExistence type="predicted"/>
<reference evidence="2 3" key="1">
    <citation type="journal article" date="2019" name="Int. J. Syst. Evol. Microbiol.">
        <title>The Global Catalogue of Microorganisms (GCM) 10K type strain sequencing project: providing services to taxonomists for standard genome sequencing and annotation.</title>
        <authorList>
            <consortium name="The Broad Institute Genomics Platform"/>
            <consortium name="The Broad Institute Genome Sequencing Center for Infectious Disease"/>
            <person name="Wu L."/>
            <person name="Ma J."/>
        </authorList>
    </citation>
    <scope>NUCLEOTIDE SEQUENCE [LARGE SCALE GENOMIC DNA]</scope>
    <source>
        <strain evidence="2 3">DT85</strain>
    </source>
</reference>
<dbReference type="EMBL" id="JBHTAP010000001">
    <property type="protein sequence ID" value="MFC7236008.1"/>
    <property type="molecule type" value="Genomic_DNA"/>
</dbReference>
<name>A0ABD5ZS01_9EURY</name>
<dbReference type="GeneID" id="79267712"/>
<comment type="caution">
    <text evidence="2">The sequence shown here is derived from an EMBL/GenBank/DDBJ whole genome shotgun (WGS) entry which is preliminary data.</text>
</comment>
<keyword evidence="1" id="KW-1133">Transmembrane helix</keyword>
<gene>
    <name evidence="2" type="ORF">ACFQJ4_11840</name>
</gene>
<keyword evidence="1" id="KW-0812">Transmembrane</keyword>
<dbReference type="RefSeq" id="WP_276234156.1">
    <property type="nucleotide sequence ID" value="NZ_CP119802.1"/>
</dbReference>
<dbReference type="Proteomes" id="UP001596398">
    <property type="component" value="Unassembled WGS sequence"/>
</dbReference>
<sequence>MTKRLRTVATTIVEFIALTERRRLLVVAGVPVVLAALLYEVNMLGTAVLLLAAGVAAFLYTRPTAQKTVAAGAYATGVVLIGLVLLLLYWNWAQAGTAAPAAIVAAHLWWVVTGTVLIGLGLWLRQTEL</sequence>
<protein>
    <submittedName>
        <fullName evidence="2">Uncharacterized protein</fullName>
    </submittedName>
</protein>
<feature type="transmembrane region" description="Helical" evidence="1">
    <location>
        <begin position="73"/>
        <end position="92"/>
    </location>
</feature>
<keyword evidence="3" id="KW-1185">Reference proteome</keyword>
<dbReference type="AlphaFoldDB" id="A0ABD5ZS01"/>
<keyword evidence="1" id="KW-0472">Membrane</keyword>
<evidence type="ECO:0000256" key="1">
    <source>
        <dbReference type="SAM" id="Phobius"/>
    </source>
</evidence>
<organism evidence="2 3">
    <name type="scientific">Halosegnis marinus</name>
    <dbReference type="NCBI Taxonomy" id="3034023"/>
    <lineage>
        <taxon>Archaea</taxon>
        <taxon>Methanobacteriati</taxon>
        <taxon>Methanobacteriota</taxon>
        <taxon>Stenosarchaea group</taxon>
        <taxon>Halobacteria</taxon>
        <taxon>Halobacteriales</taxon>
        <taxon>Natronomonadaceae</taxon>
        <taxon>Halosegnis</taxon>
    </lineage>
</organism>
<feature type="transmembrane region" description="Helical" evidence="1">
    <location>
        <begin position="98"/>
        <end position="124"/>
    </location>
</feature>
<accession>A0ABD5ZS01</accession>
<evidence type="ECO:0000313" key="3">
    <source>
        <dbReference type="Proteomes" id="UP001596398"/>
    </source>
</evidence>